<feature type="region of interest" description="Disordered" evidence="7">
    <location>
        <begin position="1"/>
        <end position="21"/>
    </location>
</feature>
<evidence type="ECO:0000256" key="8">
    <source>
        <dbReference type="SAM" id="Phobius"/>
    </source>
</evidence>
<reference evidence="11" key="4">
    <citation type="journal article" date="2018" name="Nat. Plants">
        <title>Whole-genome landscape of Medicago truncatula symbiotic genes.</title>
        <authorList>
            <person name="Pecrix Y."/>
            <person name="Gamas P."/>
            <person name="Carrere S."/>
        </authorList>
    </citation>
    <scope>NUCLEOTIDE SEQUENCE</scope>
    <source>
        <tissue evidence="11">Leaves</tissue>
    </source>
</reference>
<feature type="domain" description="PGG" evidence="9">
    <location>
        <begin position="116"/>
        <end position="186"/>
    </location>
</feature>
<keyword evidence="6 8" id="KW-0472">Membrane</keyword>
<evidence type="ECO:0000259" key="9">
    <source>
        <dbReference type="Pfam" id="PF13962"/>
    </source>
</evidence>
<evidence type="ECO:0000256" key="3">
    <source>
        <dbReference type="ARBA" id="ARBA00022737"/>
    </source>
</evidence>
<reference evidence="12" key="3">
    <citation type="submission" date="2015-04" db="UniProtKB">
        <authorList>
            <consortium name="EnsemblPlants"/>
        </authorList>
    </citation>
    <scope>IDENTIFICATION</scope>
    <source>
        <strain evidence="12">cv. Jemalong A17</strain>
    </source>
</reference>
<feature type="transmembrane region" description="Helical" evidence="8">
    <location>
        <begin position="204"/>
        <end position="231"/>
    </location>
</feature>
<comment type="subcellular location">
    <subcellularLocation>
        <location evidence="1">Membrane</location>
        <topology evidence="1">Multi-pass membrane protein</topology>
    </subcellularLocation>
</comment>
<dbReference type="EMBL" id="PSQE01000008">
    <property type="protein sequence ID" value="RHN39396.1"/>
    <property type="molecule type" value="Genomic_DNA"/>
</dbReference>
<dbReference type="PANTHER" id="PTHR24186:SF37">
    <property type="entry name" value="PGG DOMAIN-CONTAINING PROTEIN"/>
    <property type="match status" value="1"/>
</dbReference>
<keyword evidence="13" id="KW-1185">Reference proteome</keyword>
<evidence type="ECO:0000256" key="6">
    <source>
        <dbReference type="ARBA" id="ARBA00023136"/>
    </source>
</evidence>
<feature type="transmembrane region" description="Helical" evidence="8">
    <location>
        <begin position="129"/>
        <end position="151"/>
    </location>
</feature>
<feature type="compositionally biased region" description="Polar residues" evidence="7">
    <location>
        <begin position="1"/>
        <end position="15"/>
    </location>
</feature>
<feature type="compositionally biased region" description="Low complexity" evidence="7">
    <location>
        <begin position="82"/>
        <end position="97"/>
    </location>
</feature>
<feature type="transmembrane region" description="Helical" evidence="8">
    <location>
        <begin position="50"/>
        <end position="67"/>
    </location>
</feature>
<evidence type="ECO:0000256" key="5">
    <source>
        <dbReference type="ARBA" id="ARBA00023043"/>
    </source>
</evidence>
<evidence type="ECO:0000256" key="7">
    <source>
        <dbReference type="SAM" id="MobiDB-lite"/>
    </source>
</evidence>
<feature type="region of interest" description="Disordered" evidence="7">
    <location>
        <begin position="74"/>
        <end position="100"/>
    </location>
</feature>
<dbReference type="AlphaFoldDB" id="A0A072TNP5"/>
<dbReference type="OrthoDB" id="1166648at2759"/>
<evidence type="ECO:0000313" key="12">
    <source>
        <dbReference type="EnsemblPlants" id="KEH18438"/>
    </source>
</evidence>
<dbReference type="KEGG" id="mtr:25500523"/>
<reference evidence="10 13" key="1">
    <citation type="journal article" date="2011" name="Nature">
        <title>The Medicago genome provides insight into the evolution of rhizobial symbioses.</title>
        <authorList>
            <person name="Young N.D."/>
            <person name="Debelle F."/>
            <person name="Oldroyd G.E."/>
            <person name="Geurts R."/>
            <person name="Cannon S.B."/>
            <person name="Udvardi M.K."/>
            <person name="Benedito V.A."/>
            <person name="Mayer K.F."/>
            <person name="Gouzy J."/>
            <person name="Schoof H."/>
            <person name="Van de Peer Y."/>
            <person name="Proost S."/>
            <person name="Cook D.R."/>
            <person name="Meyers B.C."/>
            <person name="Spannagl M."/>
            <person name="Cheung F."/>
            <person name="De Mita S."/>
            <person name="Krishnakumar V."/>
            <person name="Gundlach H."/>
            <person name="Zhou S."/>
            <person name="Mudge J."/>
            <person name="Bharti A.K."/>
            <person name="Murray J.D."/>
            <person name="Naoumkina M.A."/>
            <person name="Rosen B."/>
            <person name="Silverstein K.A."/>
            <person name="Tang H."/>
            <person name="Rombauts S."/>
            <person name="Zhao P.X."/>
            <person name="Zhou P."/>
            <person name="Barbe V."/>
            <person name="Bardou P."/>
            <person name="Bechner M."/>
            <person name="Bellec A."/>
            <person name="Berger A."/>
            <person name="Berges H."/>
            <person name="Bidwell S."/>
            <person name="Bisseling T."/>
            <person name="Choisne N."/>
            <person name="Couloux A."/>
            <person name="Denny R."/>
            <person name="Deshpande S."/>
            <person name="Dai X."/>
            <person name="Doyle J.J."/>
            <person name="Dudez A.M."/>
            <person name="Farmer A.D."/>
            <person name="Fouteau S."/>
            <person name="Franken C."/>
            <person name="Gibelin C."/>
            <person name="Gish J."/>
            <person name="Goldstein S."/>
            <person name="Gonzalez A.J."/>
            <person name="Green P.J."/>
            <person name="Hallab A."/>
            <person name="Hartog M."/>
            <person name="Hua A."/>
            <person name="Humphray S.J."/>
            <person name="Jeong D.H."/>
            <person name="Jing Y."/>
            <person name="Jocker A."/>
            <person name="Kenton S.M."/>
            <person name="Kim D.J."/>
            <person name="Klee K."/>
            <person name="Lai H."/>
            <person name="Lang C."/>
            <person name="Lin S."/>
            <person name="Macmil S.L."/>
            <person name="Magdelenat G."/>
            <person name="Matthews L."/>
            <person name="McCorrison J."/>
            <person name="Monaghan E.L."/>
            <person name="Mun J.H."/>
            <person name="Najar F.Z."/>
            <person name="Nicholson C."/>
            <person name="Noirot C."/>
            <person name="O'Bleness M."/>
            <person name="Paule C.R."/>
            <person name="Poulain J."/>
            <person name="Prion F."/>
            <person name="Qin B."/>
            <person name="Qu C."/>
            <person name="Retzel E.F."/>
            <person name="Riddle C."/>
            <person name="Sallet E."/>
            <person name="Samain S."/>
            <person name="Samson N."/>
            <person name="Sanders I."/>
            <person name="Saurat O."/>
            <person name="Scarpelli C."/>
            <person name="Schiex T."/>
            <person name="Segurens B."/>
            <person name="Severin A.J."/>
            <person name="Sherrier D.J."/>
            <person name="Shi R."/>
            <person name="Sims S."/>
            <person name="Singer S.R."/>
            <person name="Sinharoy S."/>
            <person name="Sterck L."/>
            <person name="Viollet A."/>
            <person name="Wang B.B."/>
            <person name="Wang K."/>
            <person name="Wang M."/>
            <person name="Wang X."/>
            <person name="Warfsmann J."/>
            <person name="Weissenbach J."/>
            <person name="White D.D."/>
            <person name="White J.D."/>
            <person name="Wiley G.B."/>
            <person name="Wincker P."/>
            <person name="Xing Y."/>
            <person name="Yang L."/>
            <person name="Yao Z."/>
            <person name="Ying F."/>
            <person name="Zhai J."/>
            <person name="Zhou L."/>
            <person name="Zuber A."/>
            <person name="Denarie J."/>
            <person name="Dixon R.A."/>
            <person name="May G.D."/>
            <person name="Schwartz D.C."/>
            <person name="Rogers J."/>
            <person name="Quetier F."/>
            <person name="Town C.D."/>
            <person name="Roe B.A."/>
        </authorList>
    </citation>
    <scope>NUCLEOTIDE SEQUENCE [LARGE SCALE GENOMIC DNA]</scope>
    <source>
        <strain evidence="10">A17</strain>
        <strain evidence="12 13">cv. Jemalong A17</strain>
    </source>
</reference>
<name>A0A072TNP5_MEDTR</name>
<evidence type="ECO:0000256" key="1">
    <source>
        <dbReference type="ARBA" id="ARBA00004141"/>
    </source>
</evidence>
<organism evidence="10 13">
    <name type="scientific">Medicago truncatula</name>
    <name type="common">Barrel medic</name>
    <name type="synonym">Medicago tribuloides</name>
    <dbReference type="NCBI Taxonomy" id="3880"/>
    <lineage>
        <taxon>Eukaryota</taxon>
        <taxon>Viridiplantae</taxon>
        <taxon>Streptophyta</taxon>
        <taxon>Embryophyta</taxon>
        <taxon>Tracheophyta</taxon>
        <taxon>Spermatophyta</taxon>
        <taxon>Magnoliopsida</taxon>
        <taxon>eudicotyledons</taxon>
        <taxon>Gunneridae</taxon>
        <taxon>Pentapetalae</taxon>
        <taxon>rosids</taxon>
        <taxon>fabids</taxon>
        <taxon>Fabales</taxon>
        <taxon>Fabaceae</taxon>
        <taxon>Papilionoideae</taxon>
        <taxon>50 kb inversion clade</taxon>
        <taxon>NPAAA clade</taxon>
        <taxon>Hologalegina</taxon>
        <taxon>IRL clade</taxon>
        <taxon>Trifolieae</taxon>
        <taxon>Medicago</taxon>
    </lineage>
</organism>
<reference evidence="10 13" key="2">
    <citation type="journal article" date="2014" name="BMC Genomics">
        <title>An improved genome release (version Mt4.0) for the model legume Medicago truncatula.</title>
        <authorList>
            <person name="Tang H."/>
            <person name="Krishnakumar V."/>
            <person name="Bidwell S."/>
            <person name="Rosen B."/>
            <person name="Chan A."/>
            <person name="Zhou S."/>
            <person name="Gentzbittel L."/>
            <person name="Childs K.L."/>
            <person name="Yandell M."/>
            <person name="Gundlach H."/>
            <person name="Mayer K.F."/>
            <person name="Schwartz D.C."/>
            <person name="Town C.D."/>
        </authorList>
    </citation>
    <scope>GENOME REANNOTATION</scope>
    <source>
        <strain evidence="10">A17</strain>
        <strain evidence="12 13">cv. Jemalong A17</strain>
    </source>
</reference>
<dbReference type="PANTHER" id="PTHR24186">
    <property type="entry name" value="PROTEIN PHOSPHATASE 1 REGULATORY SUBUNIT"/>
    <property type="match status" value="1"/>
</dbReference>
<dbReference type="Gramene" id="rna45416">
    <property type="protein sequence ID" value="RHN39396.1"/>
    <property type="gene ID" value="gene45416"/>
</dbReference>
<keyword evidence="2 8" id="KW-0812">Transmembrane</keyword>
<dbReference type="HOGENOM" id="CLU_088379_0_0_1"/>
<proteinExistence type="predicted"/>
<feature type="domain" description="PGG" evidence="9">
    <location>
        <begin position="41"/>
        <end position="78"/>
    </location>
</feature>
<dbReference type="EnsemblPlants" id="KEH18438">
    <property type="protein sequence ID" value="KEH18438"/>
    <property type="gene ID" value="MTR_8g019450"/>
</dbReference>
<feature type="transmembrane region" description="Helical" evidence="8">
    <location>
        <begin position="163"/>
        <end position="184"/>
    </location>
</feature>
<accession>A0A072TNP5</accession>
<evidence type="ECO:0000256" key="2">
    <source>
        <dbReference type="ARBA" id="ARBA00022692"/>
    </source>
</evidence>
<keyword evidence="4 8" id="KW-1133">Transmembrane helix</keyword>
<dbReference type="EMBL" id="CM001224">
    <property type="protein sequence ID" value="KEH18438.1"/>
    <property type="molecule type" value="Genomic_DNA"/>
</dbReference>
<dbReference type="Proteomes" id="UP000002051">
    <property type="component" value="Chromosome 8"/>
</dbReference>
<dbReference type="STRING" id="3880.A0A072TNP5"/>
<evidence type="ECO:0000313" key="10">
    <source>
        <dbReference type="EMBL" id="KEH18438.1"/>
    </source>
</evidence>
<keyword evidence="3" id="KW-0677">Repeat</keyword>
<keyword evidence="5" id="KW-0040">ANK repeat</keyword>
<evidence type="ECO:0000313" key="11">
    <source>
        <dbReference type="EMBL" id="RHN39396.1"/>
    </source>
</evidence>
<gene>
    <name evidence="12" type="primary">25500523</name>
    <name evidence="10" type="ordered locus">MTR_8g019450</name>
    <name evidence="11" type="ORF">MtrunA17_Chr8g0343361</name>
</gene>
<dbReference type="Pfam" id="PF13962">
    <property type="entry name" value="PGG"/>
    <property type="match status" value="2"/>
</dbReference>
<dbReference type="GO" id="GO:0016020">
    <property type="term" value="C:membrane"/>
    <property type="evidence" value="ECO:0000318"/>
    <property type="project" value="GO_Central"/>
</dbReference>
<evidence type="ECO:0000313" key="13">
    <source>
        <dbReference type="Proteomes" id="UP000002051"/>
    </source>
</evidence>
<protein>
    <submittedName>
        <fullName evidence="10">Ankyrin repeat plant-like protein</fullName>
    </submittedName>
    <submittedName>
        <fullName evidence="11">Putative PGG domain-containing protein</fullName>
    </submittedName>
</protein>
<dbReference type="InterPro" id="IPR026961">
    <property type="entry name" value="PGG_dom"/>
</dbReference>
<evidence type="ECO:0000256" key="4">
    <source>
        <dbReference type="ARBA" id="ARBA00022989"/>
    </source>
</evidence>
<dbReference type="Proteomes" id="UP000265566">
    <property type="component" value="Chromosome 8"/>
</dbReference>
<sequence length="249" mass="27247">MNTEVENHGGSTETPTIGEPKKGWRKVLEGIGSWLSYKDKEKWLDDMRGNLGLIATVIATMTFQMVLNPPGGVMSIKDGTDPPGTNANPPSTNANPPDADDSDKNCTFIYGERLCPGEAVLAVGDSYGYFQFLISNTICFVASLSICLLLVSGIPLNHRFLMWLLSIGMWVTLTSLAYSYLTAVLMTTPNSVYVEATKVVNKVFLTWIGLSGFVGLCHTLRLVTWGVNVFLKRSKKPETPKSTKETPIC</sequence>